<keyword evidence="3" id="KW-0862">Zinc</keyword>
<evidence type="ECO:0000256" key="1">
    <source>
        <dbReference type="ARBA" id="ARBA00022723"/>
    </source>
</evidence>
<feature type="region of interest" description="Disordered" evidence="5">
    <location>
        <begin position="71"/>
        <end position="91"/>
    </location>
</feature>
<sequence>MKKATSSLGCIWVSIAKRDTDQGAGKGMAGRRFNVVDDDVFNVENGLVVAVEDQFDGGVADVINEVGMEDEVDGGMEENSESGSDSEDSVRNERILFGDPDEDVLTDSEPIANEDVETLIDVAISRRVGGGGASVFGVGEVDGGVGEVDSVLGVGEVRGAGNVHNMGGDECNDGDVDSDYAPSDELISLPSDSDDEFPRKRELIYNRDRDLDNPKLVVGTKFATPADFRELLRKFSVMKGFDLKFKKNFGQKITATCKEECGWRIHSSWTTDKKFFQIKTFQPKHQCGRNYKNKQASSTWLANYYLEKIRDNPDWKLKAMRVTIKRELELDVSKTKVYRTKRKALQMIEGKHLEQYNRLWDYCHAIRTTNPCSYVQMKVERFHPSMPAAFQRLFISFAAQINGFKAGCRPFIGLDGCFLKGCYGGQLLSAVGRDGNNQMFPLAMAVVEAEIKDSWNWFMTNLLQALDCQDYTGITFISDRQKGLVDIFAVLLPGADHRHCVRHMYANFKEKHKEQDLKDLLWKAATCYTVHEFETHMETIKGIKKDAYNWLVKINPRLWSRSHFSPRSKCDMLCNNPSESWNKYILAAREKPIITMLEMIRRQLMSRFQVRREKIEKWEGLLCPNRRLKLDRIEEDARYCEPHYAGDGIYEVDYKGQVTVVNLVARTCSCRKWEVTGIPCCHAVSAILKGLKKPEEFVDACYHRATNARAYAPIIYPIGDATTWIDSGCDPVGPPPNRKAPGRPKKARKKGVDETPAGHAVKRQNSKGSCGRCKQYGHNTRTCKNAPAPPREGGRGGRPPLNRGGRDGGRGGIVEDMGMGGGSMGRGGRGRGRVGSGRGRGGLGMGRGRSRGVGGNGGGKGRGAMGESRGKGGRGETSGNEGSEGSPASRVNI</sequence>
<feature type="compositionally biased region" description="Gly residues" evidence="5">
    <location>
        <begin position="818"/>
        <end position="864"/>
    </location>
</feature>
<evidence type="ECO:0000313" key="7">
    <source>
        <dbReference type="EMBL" id="KAK9286729.1"/>
    </source>
</evidence>
<evidence type="ECO:0000256" key="3">
    <source>
        <dbReference type="ARBA" id="ARBA00022833"/>
    </source>
</evidence>
<reference evidence="7 8" key="1">
    <citation type="journal article" date="2024" name="Plant J.">
        <title>Genome sequences and population genomics reveal climatic adaptation and genomic divergence between two closely related sweetgum species.</title>
        <authorList>
            <person name="Xu W.Q."/>
            <person name="Ren C.Q."/>
            <person name="Zhang X.Y."/>
            <person name="Comes H.P."/>
            <person name="Liu X.H."/>
            <person name="Li Y.G."/>
            <person name="Kettle C.J."/>
            <person name="Jalonen R."/>
            <person name="Gaisberger H."/>
            <person name="Ma Y.Z."/>
            <person name="Qiu Y.X."/>
        </authorList>
    </citation>
    <scope>NUCLEOTIDE SEQUENCE [LARGE SCALE GENOMIC DNA]</scope>
    <source>
        <strain evidence="7">Hangzhou</strain>
    </source>
</reference>
<evidence type="ECO:0000256" key="2">
    <source>
        <dbReference type="ARBA" id="ARBA00022771"/>
    </source>
</evidence>
<organism evidence="7 8">
    <name type="scientific">Liquidambar formosana</name>
    <name type="common">Formosan gum</name>
    <dbReference type="NCBI Taxonomy" id="63359"/>
    <lineage>
        <taxon>Eukaryota</taxon>
        <taxon>Viridiplantae</taxon>
        <taxon>Streptophyta</taxon>
        <taxon>Embryophyta</taxon>
        <taxon>Tracheophyta</taxon>
        <taxon>Spermatophyta</taxon>
        <taxon>Magnoliopsida</taxon>
        <taxon>eudicotyledons</taxon>
        <taxon>Gunneridae</taxon>
        <taxon>Pentapetalae</taxon>
        <taxon>Saxifragales</taxon>
        <taxon>Altingiaceae</taxon>
        <taxon>Liquidambar</taxon>
    </lineage>
</organism>
<name>A0AAP0S3T0_LIQFO</name>
<keyword evidence="1" id="KW-0479">Metal-binding</keyword>
<evidence type="ECO:0000313" key="8">
    <source>
        <dbReference type="Proteomes" id="UP001415857"/>
    </source>
</evidence>
<dbReference type="PANTHER" id="PTHR31973:SF187">
    <property type="entry name" value="MUTATOR TRANSPOSASE MUDRA PROTEIN"/>
    <property type="match status" value="1"/>
</dbReference>
<dbReference type="InterPro" id="IPR004332">
    <property type="entry name" value="Transposase_MuDR"/>
</dbReference>
<dbReference type="Pfam" id="PF10551">
    <property type="entry name" value="MULE"/>
    <property type="match status" value="1"/>
</dbReference>
<dbReference type="InterPro" id="IPR006564">
    <property type="entry name" value="Znf_PMZ"/>
</dbReference>
<dbReference type="SMART" id="SM00575">
    <property type="entry name" value="ZnF_PMZ"/>
    <property type="match status" value="1"/>
</dbReference>
<feature type="compositionally biased region" description="Acidic residues" evidence="5">
    <location>
        <begin position="71"/>
        <end position="87"/>
    </location>
</feature>
<proteinExistence type="predicted"/>
<feature type="compositionally biased region" description="Basic residues" evidence="5">
    <location>
        <begin position="740"/>
        <end position="749"/>
    </location>
</feature>
<evidence type="ECO:0000256" key="5">
    <source>
        <dbReference type="SAM" id="MobiDB-lite"/>
    </source>
</evidence>
<dbReference type="PROSITE" id="PS50966">
    <property type="entry name" value="ZF_SWIM"/>
    <property type="match status" value="1"/>
</dbReference>
<gene>
    <name evidence="7" type="ORF">L1049_015132</name>
</gene>
<feature type="region of interest" description="Disordered" evidence="5">
    <location>
        <begin position="727"/>
        <end position="893"/>
    </location>
</feature>
<dbReference type="GO" id="GO:0008270">
    <property type="term" value="F:zinc ion binding"/>
    <property type="evidence" value="ECO:0007669"/>
    <property type="project" value="UniProtKB-KW"/>
</dbReference>
<dbReference type="Pfam" id="PF04434">
    <property type="entry name" value="SWIM"/>
    <property type="match status" value="1"/>
</dbReference>
<dbReference type="Pfam" id="PF03108">
    <property type="entry name" value="DBD_Tnp_Mut"/>
    <property type="match status" value="1"/>
</dbReference>
<comment type="caution">
    <text evidence="7">The sequence shown here is derived from an EMBL/GenBank/DDBJ whole genome shotgun (WGS) entry which is preliminary data.</text>
</comment>
<accession>A0AAP0S3T0</accession>
<dbReference type="PANTHER" id="PTHR31973">
    <property type="entry name" value="POLYPROTEIN, PUTATIVE-RELATED"/>
    <property type="match status" value="1"/>
</dbReference>
<dbReference type="EMBL" id="JBBPBK010000004">
    <property type="protein sequence ID" value="KAK9286729.1"/>
    <property type="molecule type" value="Genomic_DNA"/>
</dbReference>
<evidence type="ECO:0000259" key="6">
    <source>
        <dbReference type="PROSITE" id="PS50966"/>
    </source>
</evidence>
<keyword evidence="2 4" id="KW-0863">Zinc-finger</keyword>
<dbReference type="AlphaFoldDB" id="A0AAP0S3T0"/>
<protein>
    <recommendedName>
        <fullName evidence="6">SWIM-type domain-containing protein</fullName>
    </recommendedName>
</protein>
<dbReference type="InterPro" id="IPR018289">
    <property type="entry name" value="MULE_transposase_dom"/>
</dbReference>
<feature type="compositionally biased region" description="Low complexity" evidence="5">
    <location>
        <begin position="877"/>
        <end position="886"/>
    </location>
</feature>
<dbReference type="Proteomes" id="UP001415857">
    <property type="component" value="Unassembled WGS sequence"/>
</dbReference>
<keyword evidence="8" id="KW-1185">Reference proteome</keyword>
<dbReference type="InterPro" id="IPR007527">
    <property type="entry name" value="Znf_SWIM"/>
</dbReference>
<feature type="domain" description="SWIM-type" evidence="6">
    <location>
        <begin position="650"/>
        <end position="691"/>
    </location>
</feature>
<evidence type="ECO:0000256" key="4">
    <source>
        <dbReference type="PROSITE-ProRule" id="PRU00325"/>
    </source>
</evidence>